<evidence type="ECO:0000256" key="7">
    <source>
        <dbReference type="PROSITE-ProRule" id="PRU01091"/>
    </source>
</evidence>
<dbReference type="PANTHER" id="PTHR48111">
    <property type="entry name" value="REGULATOR OF RPOS"/>
    <property type="match status" value="1"/>
</dbReference>
<feature type="domain" description="Response regulatory" evidence="9">
    <location>
        <begin position="24"/>
        <end position="137"/>
    </location>
</feature>
<evidence type="ECO:0000259" key="9">
    <source>
        <dbReference type="PROSITE" id="PS50110"/>
    </source>
</evidence>
<keyword evidence="4 7" id="KW-0238">DNA-binding</keyword>
<dbReference type="InterPro" id="IPR036388">
    <property type="entry name" value="WH-like_DNA-bd_sf"/>
</dbReference>
<dbReference type="InterPro" id="IPR039420">
    <property type="entry name" value="WalR-like"/>
</dbReference>
<evidence type="ECO:0000256" key="1">
    <source>
        <dbReference type="ARBA" id="ARBA00022553"/>
    </source>
</evidence>
<evidence type="ECO:0000313" key="12">
    <source>
        <dbReference type="Proteomes" id="UP001162802"/>
    </source>
</evidence>
<dbReference type="Proteomes" id="UP001162802">
    <property type="component" value="Unassembled WGS sequence"/>
</dbReference>
<dbReference type="SUPFAM" id="SSF46894">
    <property type="entry name" value="C-terminal effector domain of the bipartite response regulators"/>
    <property type="match status" value="1"/>
</dbReference>
<feature type="DNA-binding region" description="OmpR/PhoB-type" evidence="7">
    <location>
        <begin position="156"/>
        <end position="255"/>
    </location>
</feature>
<protein>
    <submittedName>
        <fullName evidence="11">Response regulator transcription factor</fullName>
    </submittedName>
</protein>
<organism evidence="11 12">
    <name type="scientific">Novosphingobium mangrovi</name>
    <name type="common">ex Hu et al. 2023</name>
    <dbReference type="NCBI Taxonomy" id="2930094"/>
    <lineage>
        <taxon>Bacteria</taxon>
        <taxon>Pseudomonadati</taxon>
        <taxon>Pseudomonadota</taxon>
        <taxon>Alphaproteobacteria</taxon>
        <taxon>Sphingomonadales</taxon>
        <taxon>Sphingomonadaceae</taxon>
        <taxon>Novosphingobium</taxon>
    </lineage>
</organism>
<dbReference type="Gene3D" id="6.10.250.690">
    <property type="match status" value="1"/>
</dbReference>
<evidence type="ECO:0000256" key="4">
    <source>
        <dbReference type="ARBA" id="ARBA00023125"/>
    </source>
</evidence>
<gene>
    <name evidence="11" type="ORF">MTR65_05110</name>
</gene>
<evidence type="ECO:0000256" key="8">
    <source>
        <dbReference type="SAM" id="MobiDB-lite"/>
    </source>
</evidence>
<keyword evidence="5" id="KW-0804">Transcription</keyword>
<dbReference type="InterPro" id="IPR001789">
    <property type="entry name" value="Sig_transdc_resp-reg_receiver"/>
</dbReference>
<evidence type="ECO:0000256" key="5">
    <source>
        <dbReference type="ARBA" id="ARBA00023163"/>
    </source>
</evidence>
<reference evidence="11" key="1">
    <citation type="submission" date="2022-03" db="EMBL/GenBank/DDBJ databases">
        <title>Identification of a novel bacterium isolated from mangrove sediments.</title>
        <authorList>
            <person name="Pan X."/>
        </authorList>
    </citation>
    <scope>NUCLEOTIDE SEQUENCE</scope>
    <source>
        <strain evidence="11">B2637</strain>
    </source>
</reference>
<name>A0ABT0AA30_9SPHN</name>
<feature type="region of interest" description="Disordered" evidence="8">
    <location>
        <begin position="1"/>
        <end position="22"/>
    </location>
</feature>
<dbReference type="Gene3D" id="3.40.50.2300">
    <property type="match status" value="1"/>
</dbReference>
<dbReference type="SMART" id="SM00862">
    <property type="entry name" value="Trans_reg_C"/>
    <property type="match status" value="1"/>
</dbReference>
<dbReference type="InterPro" id="IPR001867">
    <property type="entry name" value="OmpR/PhoB-type_DNA-bd"/>
</dbReference>
<dbReference type="InterPro" id="IPR011006">
    <property type="entry name" value="CheY-like_superfamily"/>
</dbReference>
<keyword evidence="2" id="KW-0902">Two-component regulatory system</keyword>
<keyword evidence="12" id="KW-1185">Reference proteome</keyword>
<keyword evidence="1 6" id="KW-0597">Phosphoprotein</keyword>
<dbReference type="SUPFAM" id="SSF52172">
    <property type="entry name" value="CheY-like"/>
    <property type="match status" value="1"/>
</dbReference>
<dbReference type="SMART" id="SM00448">
    <property type="entry name" value="REC"/>
    <property type="match status" value="1"/>
</dbReference>
<feature type="modified residue" description="4-aspartylphosphate" evidence="6">
    <location>
        <position position="73"/>
    </location>
</feature>
<feature type="domain" description="OmpR/PhoB-type" evidence="10">
    <location>
        <begin position="156"/>
        <end position="255"/>
    </location>
</feature>
<keyword evidence="3" id="KW-0805">Transcription regulation</keyword>
<evidence type="ECO:0000313" key="11">
    <source>
        <dbReference type="EMBL" id="MCJ1960047.1"/>
    </source>
</evidence>
<dbReference type="InterPro" id="IPR016032">
    <property type="entry name" value="Sig_transdc_resp-reg_C-effctor"/>
</dbReference>
<evidence type="ECO:0000256" key="2">
    <source>
        <dbReference type="ARBA" id="ARBA00023012"/>
    </source>
</evidence>
<dbReference type="EMBL" id="JALHAT010000004">
    <property type="protein sequence ID" value="MCJ1960047.1"/>
    <property type="molecule type" value="Genomic_DNA"/>
</dbReference>
<sequence>MSVPASPSSASEPRSAQGETRRHTIALVDDDRNILTTVSIGLQAEGFSTRVYTDGETALKAILENPPDLAIFDVKMPRMDGLELLRHLRERSSLPVIFLTSKDEEPDEALGLAMGADDYITKPFSQRLLAARIRAILRRSELVRTGPEEPIQENLPEPVVRGRLALDPARHQVEWDGQAVSLTVTEFLILEAMALRPGVVKSRNQLMDAAYNDDIYVDDRTIDSHIKRLRRKFRAVDPAFNAIDTLYGAGYSFSDEHAAGTAAGQEG</sequence>
<dbReference type="RefSeq" id="WP_243797778.1">
    <property type="nucleotide sequence ID" value="NZ_JALHAT010000004.1"/>
</dbReference>
<dbReference type="CDD" id="cd19936">
    <property type="entry name" value="REC_OmpR_ChvI-like"/>
    <property type="match status" value="1"/>
</dbReference>
<dbReference type="Pfam" id="PF00486">
    <property type="entry name" value="Trans_reg_C"/>
    <property type="match status" value="1"/>
</dbReference>
<proteinExistence type="predicted"/>
<evidence type="ECO:0000256" key="3">
    <source>
        <dbReference type="ARBA" id="ARBA00023015"/>
    </source>
</evidence>
<dbReference type="PROSITE" id="PS50110">
    <property type="entry name" value="RESPONSE_REGULATORY"/>
    <property type="match status" value="1"/>
</dbReference>
<evidence type="ECO:0000256" key="6">
    <source>
        <dbReference type="PROSITE-ProRule" id="PRU00169"/>
    </source>
</evidence>
<dbReference type="CDD" id="cd00383">
    <property type="entry name" value="trans_reg_C"/>
    <property type="match status" value="1"/>
</dbReference>
<dbReference type="PANTHER" id="PTHR48111:SF21">
    <property type="entry name" value="DNA-BINDING DUAL MASTER TRANSCRIPTIONAL REGULATOR RPAA"/>
    <property type="match status" value="1"/>
</dbReference>
<comment type="caution">
    <text evidence="11">The sequence shown here is derived from an EMBL/GenBank/DDBJ whole genome shotgun (WGS) entry which is preliminary data.</text>
</comment>
<evidence type="ECO:0000259" key="10">
    <source>
        <dbReference type="PROSITE" id="PS51755"/>
    </source>
</evidence>
<dbReference type="Gene3D" id="1.10.10.10">
    <property type="entry name" value="Winged helix-like DNA-binding domain superfamily/Winged helix DNA-binding domain"/>
    <property type="match status" value="1"/>
</dbReference>
<feature type="compositionally biased region" description="Low complexity" evidence="8">
    <location>
        <begin position="1"/>
        <end position="16"/>
    </location>
</feature>
<dbReference type="Pfam" id="PF00072">
    <property type="entry name" value="Response_reg"/>
    <property type="match status" value="1"/>
</dbReference>
<accession>A0ABT0AA30</accession>
<dbReference type="PROSITE" id="PS51755">
    <property type="entry name" value="OMPR_PHOB"/>
    <property type="match status" value="1"/>
</dbReference>